<proteinExistence type="predicted"/>
<dbReference type="GO" id="GO:0051539">
    <property type="term" value="F:4 iron, 4 sulfur cluster binding"/>
    <property type="evidence" value="ECO:0007669"/>
    <property type="project" value="UniProtKB-KW"/>
</dbReference>
<evidence type="ECO:0000256" key="3">
    <source>
        <dbReference type="ARBA" id="ARBA00022723"/>
    </source>
</evidence>
<dbReference type="SUPFAM" id="SSF54862">
    <property type="entry name" value="4Fe-4S ferredoxins"/>
    <property type="match status" value="1"/>
</dbReference>
<sequence>MVEITINYDTCEACGSCIDSCPAQVYDKGEDGKPIVARPDECMVCHTCMEVCPTGSVTVTEL</sequence>
<dbReference type="AlphaFoldDB" id="A0A7V4JQW0"/>
<feature type="domain" description="4Fe-4S ferredoxin-type" evidence="8">
    <location>
        <begin position="32"/>
        <end position="62"/>
    </location>
</feature>
<gene>
    <name evidence="9" type="ORF">ENU91_05325</name>
</gene>
<accession>A0A7V4JQW0</accession>
<dbReference type="Pfam" id="PF13237">
    <property type="entry name" value="Fer4_10"/>
    <property type="match status" value="1"/>
</dbReference>
<dbReference type="InterPro" id="IPR017896">
    <property type="entry name" value="4Fe4S_Fe-S-bd"/>
</dbReference>
<evidence type="ECO:0000256" key="6">
    <source>
        <dbReference type="ARBA" id="ARBA00023004"/>
    </source>
</evidence>
<name>A0A7V4JQW0_9BACT</name>
<dbReference type="GO" id="GO:0046872">
    <property type="term" value="F:metal ion binding"/>
    <property type="evidence" value="ECO:0007669"/>
    <property type="project" value="UniProtKB-KW"/>
</dbReference>
<evidence type="ECO:0000256" key="1">
    <source>
        <dbReference type="ARBA" id="ARBA00022448"/>
    </source>
</evidence>
<reference evidence="9" key="1">
    <citation type="journal article" date="2020" name="mSystems">
        <title>Genome- and Community-Level Interaction Insights into Carbon Utilization and Element Cycling Functions of Hydrothermarchaeota in Hydrothermal Sediment.</title>
        <authorList>
            <person name="Zhou Z."/>
            <person name="Liu Y."/>
            <person name="Xu W."/>
            <person name="Pan J."/>
            <person name="Luo Z.H."/>
            <person name="Li M."/>
        </authorList>
    </citation>
    <scope>NUCLEOTIDE SEQUENCE [LARGE SCALE GENOMIC DNA]</scope>
    <source>
        <strain evidence="9">SpSt-711</strain>
    </source>
</reference>
<dbReference type="PANTHER" id="PTHR43687">
    <property type="entry name" value="ADENYLYLSULFATE REDUCTASE, BETA SUBUNIT"/>
    <property type="match status" value="1"/>
</dbReference>
<dbReference type="InterPro" id="IPR050572">
    <property type="entry name" value="Fe-S_Ferredoxin"/>
</dbReference>
<keyword evidence="2" id="KW-0004">4Fe-4S</keyword>
<comment type="caution">
    <text evidence="9">The sequence shown here is derived from an EMBL/GenBank/DDBJ whole genome shotgun (WGS) entry which is preliminary data.</text>
</comment>
<evidence type="ECO:0000256" key="2">
    <source>
        <dbReference type="ARBA" id="ARBA00022485"/>
    </source>
</evidence>
<evidence type="ECO:0000256" key="5">
    <source>
        <dbReference type="ARBA" id="ARBA00022982"/>
    </source>
</evidence>
<dbReference type="PANTHER" id="PTHR43687:SF6">
    <property type="entry name" value="L-ASPARTATE SEMIALDEHYDE SULFURTRANSFERASE IRON-SULFUR SUBUNIT"/>
    <property type="match status" value="1"/>
</dbReference>
<dbReference type="PROSITE" id="PS00198">
    <property type="entry name" value="4FE4S_FER_1"/>
    <property type="match status" value="1"/>
</dbReference>
<evidence type="ECO:0000313" key="9">
    <source>
        <dbReference type="EMBL" id="HGU16053.1"/>
    </source>
</evidence>
<keyword evidence="1" id="KW-0813">Transport</keyword>
<keyword evidence="5" id="KW-0249">Electron transport</keyword>
<organism evidence="9">
    <name type="scientific">Thermodesulfobacterium geofontis</name>
    <dbReference type="NCBI Taxonomy" id="1295609"/>
    <lineage>
        <taxon>Bacteria</taxon>
        <taxon>Pseudomonadati</taxon>
        <taxon>Thermodesulfobacteriota</taxon>
        <taxon>Thermodesulfobacteria</taxon>
        <taxon>Thermodesulfobacteriales</taxon>
        <taxon>Thermodesulfobacteriaceae</taxon>
        <taxon>Thermodesulfobacterium</taxon>
    </lineage>
</organism>
<dbReference type="PROSITE" id="PS51379">
    <property type="entry name" value="4FE4S_FER_2"/>
    <property type="match status" value="2"/>
</dbReference>
<keyword evidence="3" id="KW-0479">Metal-binding</keyword>
<feature type="domain" description="4Fe-4S ferredoxin-type" evidence="8">
    <location>
        <begin position="2"/>
        <end position="31"/>
    </location>
</feature>
<keyword evidence="4" id="KW-0677">Repeat</keyword>
<keyword evidence="6" id="KW-0408">Iron</keyword>
<dbReference type="InterPro" id="IPR017900">
    <property type="entry name" value="4Fe4S_Fe_S_CS"/>
</dbReference>
<evidence type="ECO:0000256" key="7">
    <source>
        <dbReference type="ARBA" id="ARBA00023014"/>
    </source>
</evidence>
<evidence type="ECO:0000259" key="8">
    <source>
        <dbReference type="PROSITE" id="PS51379"/>
    </source>
</evidence>
<dbReference type="Gene3D" id="3.30.70.20">
    <property type="match status" value="1"/>
</dbReference>
<evidence type="ECO:0000256" key="4">
    <source>
        <dbReference type="ARBA" id="ARBA00022737"/>
    </source>
</evidence>
<dbReference type="EMBL" id="DTEI01000093">
    <property type="protein sequence ID" value="HGU16053.1"/>
    <property type="molecule type" value="Genomic_DNA"/>
</dbReference>
<keyword evidence="7" id="KW-0411">Iron-sulfur</keyword>
<protein>
    <submittedName>
        <fullName evidence="9">Ferredoxin family protein</fullName>
    </submittedName>
</protein>